<evidence type="ECO:0000313" key="2">
    <source>
        <dbReference type="Proteomes" id="UP000215335"/>
    </source>
</evidence>
<accession>A0A232EYM3</accession>
<dbReference type="Proteomes" id="UP000215335">
    <property type="component" value="Unassembled WGS sequence"/>
</dbReference>
<keyword evidence="2" id="KW-1185">Reference proteome</keyword>
<organism evidence="1 2">
    <name type="scientific">Trichomalopsis sarcophagae</name>
    <dbReference type="NCBI Taxonomy" id="543379"/>
    <lineage>
        <taxon>Eukaryota</taxon>
        <taxon>Metazoa</taxon>
        <taxon>Ecdysozoa</taxon>
        <taxon>Arthropoda</taxon>
        <taxon>Hexapoda</taxon>
        <taxon>Insecta</taxon>
        <taxon>Pterygota</taxon>
        <taxon>Neoptera</taxon>
        <taxon>Endopterygota</taxon>
        <taxon>Hymenoptera</taxon>
        <taxon>Apocrita</taxon>
        <taxon>Proctotrupomorpha</taxon>
        <taxon>Chalcidoidea</taxon>
        <taxon>Pteromalidae</taxon>
        <taxon>Pteromalinae</taxon>
        <taxon>Trichomalopsis</taxon>
    </lineage>
</organism>
<proteinExistence type="predicted"/>
<evidence type="ECO:0000313" key="1">
    <source>
        <dbReference type="EMBL" id="OXU23390.1"/>
    </source>
</evidence>
<gene>
    <name evidence="1" type="ORF">TSAR_007943</name>
</gene>
<protein>
    <submittedName>
        <fullName evidence="1">Uncharacterized protein</fullName>
    </submittedName>
</protein>
<reference evidence="1 2" key="1">
    <citation type="journal article" date="2017" name="Curr. Biol.">
        <title>The Evolution of Venom by Co-option of Single-Copy Genes.</title>
        <authorList>
            <person name="Martinson E.O."/>
            <person name="Mrinalini"/>
            <person name="Kelkar Y.D."/>
            <person name="Chang C.H."/>
            <person name="Werren J.H."/>
        </authorList>
    </citation>
    <scope>NUCLEOTIDE SEQUENCE [LARGE SCALE GENOMIC DNA]</scope>
    <source>
        <strain evidence="1 2">Alberta</strain>
        <tissue evidence="1">Whole body</tissue>
    </source>
</reference>
<name>A0A232EYM3_9HYME</name>
<dbReference type="AlphaFoldDB" id="A0A232EYM3"/>
<sequence length="62" mass="6746">MTLLKSPNDQVLLYTRSHMPARTPTATQPSGLAITDRPFSLSALKVNLKIRGVKLLEGVVSI</sequence>
<comment type="caution">
    <text evidence="1">The sequence shown here is derived from an EMBL/GenBank/DDBJ whole genome shotgun (WGS) entry which is preliminary data.</text>
</comment>
<dbReference type="EMBL" id="NNAY01001627">
    <property type="protein sequence ID" value="OXU23390.1"/>
    <property type="molecule type" value="Genomic_DNA"/>
</dbReference>